<dbReference type="OrthoDB" id="2152029at2759"/>
<protein>
    <recommendedName>
        <fullName evidence="3">Alpha/beta hydrolase fold-3 domain-containing protein</fullName>
    </recommendedName>
</protein>
<dbReference type="Proteomes" id="UP000696573">
    <property type="component" value="Unassembled WGS sequence"/>
</dbReference>
<evidence type="ECO:0000259" key="3">
    <source>
        <dbReference type="Pfam" id="PF07859"/>
    </source>
</evidence>
<comment type="caution">
    <text evidence="4">The sequence shown here is derived from an EMBL/GenBank/DDBJ whole genome shotgun (WGS) entry which is preliminary data.</text>
</comment>
<reference evidence="4" key="1">
    <citation type="submission" date="2021-10" db="EMBL/GenBank/DDBJ databases">
        <authorList>
            <person name="Piombo E."/>
        </authorList>
    </citation>
    <scope>NUCLEOTIDE SEQUENCE</scope>
</reference>
<evidence type="ECO:0000256" key="2">
    <source>
        <dbReference type="SAM" id="Phobius"/>
    </source>
</evidence>
<feature type="domain" description="Alpha/beta hydrolase fold-3" evidence="3">
    <location>
        <begin position="130"/>
        <end position="340"/>
    </location>
</feature>
<evidence type="ECO:0000313" key="4">
    <source>
        <dbReference type="EMBL" id="CAH0041727.1"/>
    </source>
</evidence>
<sequence length="370" mass="40867">MAPVWSKQPFKAIYVAILMVKVPLMLLLGTRFAFKPFRPLGRLSFKITLINSLVREWLLFAAQTRSSGMSTVKSDHEKIKERCAQAQPAGIEHYTGVLAAQATASPASVGGLWYPGPPSSTSDVKGEKIVVHFPGGAFVMAFGADVNGQNFSKPVLEKLKADRFFFAQYRVAEDESTRFPAPMQDLVTFYHHVLSMGYDPDNILLSGDSAGANILTGFVRYLEETSVLPSPKGVMLWSPWANPSVKVKEEYDQAKNAGGDLLPTKLLQWGVEAYFPVSLSKEVLPYLCPLHHAFKTKASLFVHTGDAEGLYESTRDFAQEMSEVEGNRVKLHVTEGASHNPVYARDGTGMVAEIHRAFEDAHQFFYEGGQ</sequence>
<organism evidence="4 5">
    <name type="scientific">Clonostachys rhizophaga</name>
    <dbReference type="NCBI Taxonomy" id="160324"/>
    <lineage>
        <taxon>Eukaryota</taxon>
        <taxon>Fungi</taxon>
        <taxon>Dikarya</taxon>
        <taxon>Ascomycota</taxon>
        <taxon>Pezizomycotina</taxon>
        <taxon>Sordariomycetes</taxon>
        <taxon>Hypocreomycetidae</taxon>
        <taxon>Hypocreales</taxon>
        <taxon>Bionectriaceae</taxon>
        <taxon>Clonostachys</taxon>
    </lineage>
</organism>
<evidence type="ECO:0000256" key="1">
    <source>
        <dbReference type="ARBA" id="ARBA00022801"/>
    </source>
</evidence>
<dbReference type="AlphaFoldDB" id="A0A9N9W1E1"/>
<keyword evidence="2" id="KW-0812">Transmembrane</keyword>
<keyword evidence="2" id="KW-0472">Membrane</keyword>
<dbReference type="GO" id="GO:0016787">
    <property type="term" value="F:hydrolase activity"/>
    <property type="evidence" value="ECO:0007669"/>
    <property type="project" value="UniProtKB-KW"/>
</dbReference>
<dbReference type="InterPro" id="IPR050300">
    <property type="entry name" value="GDXG_lipolytic_enzyme"/>
</dbReference>
<dbReference type="PANTHER" id="PTHR48081:SF17">
    <property type="entry name" value="ALPHA_BETA HYDROLASE FOLD-3 DOMAIN-CONTAINING PROTEIN"/>
    <property type="match status" value="1"/>
</dbReference>
<dbReference type="InterPro" id="IPR013094">
    <property type="entry name" value="AB_hydrolase_3"/>
</dbReference>
<keyword evidence="2" id="KW-1133">Transmembrane helix</keyword>
<keyword evidence="1" id="KW-0378">Hydrolase</keyword>
<gene>
    <name evidence="4" type="ORF">CRHIZ90672A_00012253</name>
</gene>
<dbReference type="SUPFAM" id="SSF53474">
    <property type="entry name" value="alpha/beta-Hydrolases"/>
    <property type="match status" value="1"/>
</dbReference>
<name>A0A9N9W1E1_9HYPO</name>
<dbReference type="Pfam" id="PF07859">
    <property type="entry name" value="Abhydrolase_3"/>
    <property type="match status" value="1"/>
</dbReference>
<evidence type="ECO:0000313" key="5">
    <source>
        <dbReference type="Proteomes" id="UP000696573"/>
    </source>
</evidence>
<dbReference type="InterPro" id="IPR029058">
    <property type="entry name" value="AB_hydrolase_fold"/>
</dbReference>
<feature type="transmembrane region" description="Helical" evidence="2">
    <location>
        <begin position="12"/>
        <end position="34"/>
    </location>
</feature>
<proteinExistence type="predicted"/>
<dbReference type="EMBL" id="CABFNQ020000764">
    <property type="protein sequence ID" value="CAH0041727.1"/>
    <property type="molecule type" value="Genomic_DNA"/>
</dbReference>
<keyword evidence="5" id="KW-1185">Reference proteome</keyword>
<dbReference type="Gene3D" id="3.40.50.1820">
    <property type="entry name" value="alpha/beta hydrolase"/>
    <property type="match status" value="1"/>
</dbReference>
<dbReference type="PANTHER" id="PTHR48081">
    <property type="entry name" value="AB HYDROLASE SUPERFAMILY PROTEIN C4A8.06C"/>
    <property type="match status" value="1"/>
</dbReference>
<accession>A0A9N9W1E1</accession>